<organism evidence="6 7">
    <name type="scientific">Methylogaea oryzae</name>
    <dbReference type="NCBI Taxonomy" id="1295382"/>
    <lineage>
        <taxon>Bacteria</taxon>
        <taxon>Pseudomonadati</taxon>
        <taxon>Pseudomonadota</taxon>
        <taxon>Gammaproteobacteria</taxon>
        <taxon>Methylococcales</taxon>
        <taxon>Methylococcaceae</taxon>
        <taxon>Methylogaea</taxon>
    </lineage>
</organism>
<dbReference type="GO" id="GO:0003700">
    <property type="term" value="F:DNA-binding transcription factor activity"/>
    <property type="evidence" value="ECO:0007669"/>
    <property type="project" value="TreeGrafter"/>
</dbReference>
<evidence type="ECO:0000259" key="5">
    <source>
        <dbReference type="PROSITE" id="PS50977"/>
    </source>
</evidence>
<dbReference type="SUPFAM" id="SSF48498">
    <property type="entry name" value="Tetracyclin repressor-like, C-terminal domain"/>
    <property type="match status" value="1"/>
</dbReference>
<name>A0A8D4VUH3_9GAMM</name>
<dbReference type="RefSeq" id="WP_054774906.1">
    <property type="nucleotide sequence ID" value="NZ_AP019782.1"/>
</dbReference>
<keyword evidence="7" id="KW-1185">Reference proteome</keyword>
<dbReference type="InterPro" id="IPR001647">
    <property type="entry name" value="HTH_TetR"/>
</dbReference>
<dbReference type="Gene3D" id="1.10.357.10">
    <property type="entry name" value="Tetracycline Repressor, domain 2"/>
    <property type="match status" value="1"/>
</dbReference>
<dbReference type="Proteomes" id="UP000824988">
    <property type="component" value="Chromosome"/>
</dbReference>
<sequence length="202" mass="21730">MSTVPTPKRAAILDAAKRVFIAHGYSGASMEAIAEAAPVSKPTLYSHFKGKQELFAAVVAGQCEALLGTLSRAQAEQPDALSGLKAVARSFVDLVYAEEALSLYRMIVAEQPKFPDLGTLVYRASADPILHRLSSYLTELHESGALRIPDVATSSRLLTSMLKGDEHFRCLMGLQPALSEAEKERLVDAAVDLFLKGHGYAA</sequence>
<evidence type="ECO:0000313" key="6">
    <source>
        <dbReference type="EMBL" id="BBL72709.1"/>
    </source>
</evidence>
<keyword evidence="2 4" id="KW-0238">DNA-binding</keyword>
<feature type="domain" description="HTH tetR-type" evidence="5">
    <location>
        <begin position="6"/>
        <end position="66"/>
    </location>
</feature>
<dbReference type="Gene3D" id="1.10.10.60">
    <property type="entry name" value="Homeodomain-like"/>
    <property type="match status" value="1"/>
</dbReference>
<dbReference type="FunFam" id="1.10.10.60:FF:000141">
    <property type="entry name" value="TetR family transcriptional regulator"/>
    <property type="match status" value="1"/>
</dbReference>
<dbReference type="GO" id="GO:0000976">
    <property type="term" value="F:transcription cis-regulatory region binding"/>
    <property type="evidence" value="ECO:0007669"/>
    <property type="project" value="TreeGrafter"/>
</dbReference>
<dbReference type="PROSITE" id="PS50977">
    <property type="entry name" value="HTH_TETR_2"/>
    <property type="match status" value="1"/>
</dbReference>
<reference evidence="6" key="1">
    <citation type="submission" date="2019-06" db="EMBL/GenBank/DDBJ databases">
        <title>Complete genome sequence of Methylogaea oryzae strain JCM16910.</title>
        <authorList>
            <person name="Asakawa S."/>
        </authorList>
    </citation>
    <scope>NUCLEOTIDE SEQUENCE</scope>
    <source>
        <strain evidence="6">E10</strain>
    </source>
</reference>
<evidence type="ECO:0000313" key="7">
    <source>
        <dbReference type="Proteomes" id="UP000824988"/>
    </source>
</evidence>
<dbReference type="PANTHER" id="PTHR30055:SF146">
    <property type="entry name" value="HTH-TYPE TRANSCRIPTIONAL DUAL REGULATOR CECR"/>
    <property type="match status" value="1"/>
</dbReference>
<dbReference type="Pfam" id="PF14246">
    <property type="entry name" value="TetR_C_7"/>
    <property type="match status" value="1"/>
</dbReference>
<gene>
    <name evidence="6" type="ORF">MoryE10_33150</name>
</gene>
<dbReference type="InterPro" id="IPR023772">
    <property type="entry name" value="DNA-bd_HTH_TetR-type_CS"/>
</dbReference>
<dbReference type="PANTHER" id="PTHR30055">
    <property type="entry name" value="HTH-TYPE TRANSCRIPTIONAL REGULATOR RUTR"/>
    <property type="match status" value="1"/>
</dbReference>
<dbReference type="InterPro" id="IPR050109">
    <property type="entry name" value="HTH-type_TetR-like_transc_reg"/>
</dbReference>
<protein>
    <submittedName>
        <fullName evidence="6">Transcriptional regulator</fullName>
    </submittedName>
</protein>
<evidence type="ECO:0000256" key="1">
    <source>
        <dbReference type="ARBA" id="ARBA00023015"/>
    </source>
</evidence>
<keyword evidence="1" id="KW-0805">Transcription regulation</keyword>
<keyword evidence="3" id="KW-0804">Transcription</keyword>
<dbReference type="InterPro" id="IPR009057">
    <property type="entry name" value="Homeodomain-like_sf"/>
</dbReference>
<dbReference type="InterPro" id="IPR039536">
    <property type="entry name" value="TetR_C_Proteobacteria"/>
</dbReference>
<dbReference type="InterPro" id="IPR036271">
    <property type="entry name" value="Tet_transcr_reg_TetR-rel_C_sf"/>
</dbReference>
<accession>A0A8D4VUH3</accession>
<dbReference type="AlphaFoldDB" id="A0A8D4VUH3"/>
<feature type="DNA-binding region" description="H-T-H motif" evidence="4">
    <location>
        <begin position="29"/>
        <end position="48"/>
    </location>
</feature>
<dbReference type="EMBL" id="AP019782">
    <property type="protein sequence ID" value="BBL72709.1"/>
    <property type="molecule type" value="Genomic_DNA"/>
</dbReference>
<dbReference type="Pfam" id="PF00440">
    <property type="entry name" value="TetR_N"/>
    <property type="match status" value="1"/>
</dbReference>
<dbReference type="PROSITE" id="PS01081">
    <property type="entry name" value="HTH_TETR_1"/>
    <property type="match status" value="1"/>
</dbReference>
<evidence type="ECO:0000256" key="2">
    <source>
        <dbReference type="ARBA" id="ARBA00023125"/>
    </source>
</evidence>
<evidence type="ECO:0000256" key="4">
    <source>
        <dbReference type="PROSITE-ProRule" id="PRU00335"/>
    </source>
</evidence>
<proteinExistence type="predicted"/>
<dbReference type="PRINTS" id="PR00455">
    <property type="entry name" value="HTHTETR"/>
</dbReference>
<dbReference type="SUPFAM" id="SSF46689">
    <property type="entry name" value="Homeodomain-like"/>
    <property type="match status" value="1"/>
</dbReference>
<dbReference type="KEGG" id="moz:MoryE10_33150"/>
<evidence type="ECO:0000256" key="3">
    <source>
        <dbReference type="ARBA" id="ARBA00023163"/>
    </source>
</evidence>